<dbReference type="Proteomes" id="UP000261540">
    <property type="component" value="Unplaced"/>
</dbReference>
<dbReference type="PANTHER" id="PTHR46131:SF1">
    <property type="entry name" value="SD08549P"/>
    <property type="match status" value="1"/>
</dbReference>
<evidence type="ECO:0000256" key="7">
    <source>
        <dbReference type="ARBA" id="ARBA00022989"/>
    </source>
</evidence>
<comment type="subcellular location">
    <subcellularLocation>
        <location evidence="1">Mitochondrion inner membrane</location>
        <topology evidence="1">Multi-pass membrane protein</topology>
    </subcellularLocation>
</comment>
<keyword evidence="4 10" id="KW-0812">Transmembrane</keyword>
<comment type="similarity">
    <text evidence="2 11">Belongs to the mitochondrial carrier (TC 2.A.29) family.</text>
</comment>
<evidence type="ECO:0008006" key="14">
    <source>
        <dbReference type="Google" id="ProtNLM"/>
    </source>
</evidence>
<feature type="repeat" description="Solcar" evidence="10">
    <location>
        <begin position="40"/>
        <end position="125"/>
    </location>
</feature>
<dbReference type="PANTHER" id="PTHR46131">
    <property type="entry name" value="SD08549P"/>
    <property type="match status" value="1"/>
</dbReference>
<reference evidence="12" key="1">
    <citation type="submission" date="2025-08" db="UniProtKB">
        <authorList>
            <consortium name="Ensembl"/>
        </authorList>
    </citation>
    <scope>IDENTIFICATION</scope>
</reference>
<reference evidence="12" key="2">
    <citation type="submission" date="2025-09" db="UniProtKB">
        <authorList>
            <consortium name="Ensembl"/>
        </authorList>
    </citation>
    <scope>IDENTIFICATION</scope>
</reference>
<dbReference type="InterPro" id="IPR018108">
    <property type="entry name" value="MCP_transmembrane"/>
</dbReference>
<proteinExistence type="inferred from homology"/>
<evidence type="ECO:0000256" key="1">
    <source>
        <dbReference type="ARBA" id="ARBA00004448"/>
    </source>
</evidence>
<evidence type="ECO:0000256" key="6">
    <source>
        <dbReference type="ARBA" id="ARBA00022792"/>
    </source>
</evidence>
<name>A0A3B3QYE6_9TELE</name>
<keyword evidence="3 11" id="KW-0813">Transport</keyword>
<sequence length="235" mass="25936">MQTLYHGLLPPLLQKTSAMAIMFGFSNNMSRLLSLPGSTPGLVTSSMAAVFAGTVEASLTPFERVQTLLQDQRHHIRYNNTFHAFRTMVRENSMRELYRGTVPILLRNGPSNALSLGLREPIKSSLPQAETHAGRLVTDFISGGLLGATLGFLYYPLNVVKALEQSQVGGAFQSSWQVLRTICSERGGKLTHLYRGAHLNYHRSLLSWAETSGRTNIKQKTQDGATLDDTGLQFL</sequence>
<dbReference type="GO" id="GO:0051724">
    <property type="term" value="F:NAD transmembrane transporter activity"/>
    <property type="evidence" value="ECO:0007669"/>
    <property type="project" value="TreeGrafter"/>
</dbReference>
<keyword evidence="13" id="KW-1185">Reference proteome</keyword>
<evidence type="ECO:0000256" key="10">
    <source>
        <dbReference type="PROSITE-ProRule" id="PRU00282"/>
    </source>
</evidence>
<evidence type="ECO:0000256" key="2">
    <source>
        <dbReference type="ARBA" id="ARBA00006375"/>
    </source>
</evidence>
<dbReference type="GO" id="GO:0005743">
    <property type="term" value="C:mitochondrial inner membrane"/>
    <property type="evidence" value="ECO:0007669"/>
    <property type="project" value="UniProtKB-SubCell"/>
</dbReference>
<keyword evidence="9 10" id="KW-0472">Membrane</keyword>
<dbReference type="AlphaFoldDB" id="A0A3B3QYE6"/>
<keyword evidence="8" id="KW-0496">Mitochondrion</keyword>
<evidence type="ECO:0000256" key="3">
    <source>
        <dbReference type="ARBA" id="ARBA00022448"/>
    </source>
</evidence>
<dbReference type="InterPro" id="IPR052465">
    <property type="entry name" value="Mito_NAD+_Carrier"/>
</dbReference>
<protein>
    <recommendedName>
        <fullName evidence="14">Solute carrier family 25 member 51b</fullName>
    </recommendedName>
</protein>
<dbReference type="Pfam" id="PF00153">
    <property type="entry name" value="Mito_carr"/>
    <property type="match status" value="2"/>
</dbReference>
<organism evidence="12 13">
    <name type="scientific">Paramormyrops kingsleyae</name>
    <dbReference type="NCBI Taxonomy" id="1676925"/>
    <lineage>
        <taxon>Eukaryota</taxon>
        <taxon>Metazoa</taxon>
        <taxon>Chordata</taxon>
        <taxon>Craniata</taxon>
        <taxon>Vertebrata</taxon>
        <taxon>Euteleostomi</taxon>
        <taxon>Actinopterygii</taxon>
        <taxon>Neopterygii</taxon>
        <taxon>Teleostei</taxon>
        <taxon>Osteoglossocephala</taxon>
        <taxon>Osteoglossomorpha</taxon>
        <taxon>Osteoglossiformes</taxon>
        <taxon>Mormyridae</taxon>
        <taxon>Paramormyrops</taxon>
    </lineage>
</organism>
<dbReference type="Gene3D" id="1.50.40.10">
    <property type="entry name" value="Mitochondrial carrier domain"/>
    <property type="match status" value="1"/>
</dbReference>
<dbReference type="PROSITE" id="PS50920">
    <property type="entry name" value="SOLCAR"/>
    <property type="match status" value="1"/>
</dbReference>
<evidence type="ECO:0000313" key="12">
    <source>
        <dbReference type="Ensembl" id="ENSPKIP00000010944.1"/>
    </source>
</evidence>
<dbReference type="InterPro" id="IPR023395">
    <property type="entry name" value="MCP_dom_sf"/>
</dbReference>
<dbReference type="Ensembl" id="ENSPKIT00000035082.1">
    <property type="protein sequence ID" value="ENSPKIP00000010944.1"/>
    <property type="gene ID" value="ENSPKIG00000025461.1"/>
</dbReference>
<keyword evidence="5" id="KW-0677">Repeat</keyword>
<accession>A0A3B3QYE6</accession>
<dbReference type="SUPFAM" id="SSF103506">
    <property type="entry name" value="Mitochondrial carrier"/>
    <property type="match status" value="1"/>
</dbReference>
<evidence type="ECO:0000256" key="8">
    <source>
        <dbReference type="ARBA" id="ARBA00023128"/>
    </source>
</evidence>
<evidence type="ECO:0000256" key="4">
    <source>
        <dbReference type="ARBA" id="ARBA00022692"/>
    </source>
</evidence>
<keyword evidence="6" id="KW-0999">Mitochondrion inner membrane</keyword>
<dbReference type="GeneTree" id="ENSGT00940000164838"/>
<evidence type="ECO:0000256" key="11">
    <source>
        <dbReference type="RuleBase" id="RU000488"/>
    </source>
</evidence>
<evidence type="ECO:0000256" key="9">
    <source>
        <dbReference type="ARBA" id="ARBA00023136"/>
    </source>
</evidence>
<keyword evidence="7" id="KW-1133">Transmembrane helix</keyword>
<evidence type="ECO:0000256" key="5">
    <source>
        <dbReference type="ARBA" id="ARBA00022737"/>
    </source>
</evidence>
<evidence type="ECO:0000313" key="13">
    <source>
        <dbReference type="Proteomes" id="UP000261540"/>
    </source>
</evidence>